<evidence type="ECO:0000313" key="1">
    <source>
        <dbReference type="EMBL" id="VDP74091.1"/>
    </source>
</evidence>
<dbReference type="EMBL" id="UZAN01041783">
    <property type="protein sequence ID" value="VDP74091.1"/>
    <property type="molecule type" value="Genomic_DNA"/>
</dbReference>
<name>A0A183ADB2_9TREM</name>
<sequence length="75" mass="8539">MVHNSPVTTAHNPMCGQQRGWFHEEEPMSVTVRSGADNAHVVSRRITLHRIAQIDIVEEFRLVELKLFVCESIAL</sequence>
<dbReference type="Proteomes" id="UP000272942">
    <property type="component" value="Unassembled WGS sequence"/>
</dbReference>
<accession>A0A183ADB2</accession>
<reference evidence="1 2" key="2">
    <citation type="submission" date="2018-11" db="EMBL/GenBank/DDBJ databases">
        <authorList>
            <consortium name="Pathogen Informatics"/>
        </authorList>
    </citation>
    <scope>NUCLEOTIDE SEQUENCE [LARGE SCALE GENOMIC DNA]</scope>
    <source>
        <strain evidence="1 2">Egypt</strain>
    </source>
</reference>
<reference evidence="3" key="1">
    <citation type="submission" date="2016-06" db="UniProtKB">
        <authorList>
            <consortium name="WormBaseParasite"/>
        </authorList>
    </citation>
    <scope>IDENTIFICATION</scope>
</reference>
<evidence type="ECO:0000313" key="3">
    <source>
        <dbReference type="WBParaSite" id="ECPE_0000495901-mRNA-1"/>
    </source>
</evidence>
<keyword evidence="2" id="KW-1185">Reference proteome</keyword>
<dbReference type="WBParaSite" id="ECPE_0000495901-mRNA-1">
    <property type="protein sequence ID" value="ECPE_0000495901-mRNA-1"/>
    <property type="gene ID" value="ECPE_0000495901"/>
</dbReference>
<protein>
    <submittedName>
        <fullName evidence="3">SUN domain-containing protein</fullName>
    </submittedName>
</protein>
<organism evidence="3">
    <name type="scientific">Echinostoma caproni</name>
    <dbReference type="NCBI Taxonomy" id="27848"/>
    <lineage>
        <taxon>Eukaryota</taxon>
        <taxon>Metazoa</taxon>
        <taxon>Spiralia</taxon>
        <taxon>Lophotrochozoa</taxon>
        <taxon>Platyhelminthes</taxon>
        <taxon>Trematoda</taxon>
        <taxon>Digenea</taxon>
        <taxon>Plagiorchiida</taxon>
        <taxon>Echinostomata</taxon>
        <taxon>Echinostomatoidea</taxon>
        <taxon>Echinostomatidae</taxon>
        <taxon>Echinostoma</taxon>
    </lineage>
</organism>
<gene>
    <name evidence="1" type="ORF">ECPE_LOCUS4947</name>
</gene>
<evidence type="ECO:0000313" key="2">
    <source>
        <dbReference type="Proteomes" id="UP000272942"/>
    </source>
</evidence>
<dbReference type="AlphaFoldDB" id="A0A183ADB2"/>
<proteinExistence type="predicted"/>